<reference evidence="3" key="1">
    <citation type="submission" date="2021-02" db="EMBL/GenBank/DDBJ databases">
        <title>Skermanella TT6 skin isolate.</title>
        <authorList>
            <person name="Lee K."/>
            <person name="Ganzorig M."/>
        </authorList>
    </citation>
    <scope>NUCLEOTIDE SEQUENCE</scope>
    <source>
        <strain evidence="3">TT6</strain>
    </source>
</reference>
<proteinExistence type="inferred from homology"/>
<protein>
    <recommendedName>
        <fullName evidence="1">Cell division coordinator CpoB</fullName>
    </recommendedName>
</protein>
<feature type="region of interest" description="Disordered" evidence="2">
    <location>
        <begin position="122"/>
        <end position="163"/>
    </location>
</feature>
<dbReference type="Proteomes" id="UP000595197">
    <property type="component" value="Chromosome"/>
</dbReference>
<name>A0ABX7AZH6_9PROT</name>
<evidence type="ECO:0000313" key="3">
    <source>
        <dbReference type="EMBL" id="QQP87478.1"/>
    </source>
</evidence>
<feature type="signal peptide" evidence="1">
    <location>
        <begin position="1"/>
        <end position="19"/>
    </location>
</feature>
<gene>
    <name evidence="3" type="primary">ybgF</name>
    <name evidence="1" type="synonym">cpoB</name>
    <name evidence="3" type="ORF">IGS68_15340</name>
</gene>
<feature type="compositionally biased region" description="Low complexity" evidence="2">
    <location>
        <begin position="124"/>
        <end position="145"/>
    </location>
</feature>
<organism evidence="3 4">
    <name type="scientific">Skermanella cutis</name>
    <dbReference type="NCBI Taxonomy" id="2775420"/>
    <lineage>
        <taxon>Bacteria</taxon>
        <taxon>Pseudomonadati</taxon>
        <taxon>Pseudomonadota</taxon>
        <taxon>Alphaproteobacteria</taxon>
        <taxon>Rhodospirillales</taxon>
        <taxon>Azospirillaceae</taxon>
        <taxon>Skermanella</taxon>
    </lineage>
</organism>
<feature type="compositionally biased region" description="Low complexity" evidence="2">
    <location>
        <begin position="153"/>
        <end position="162"/>
    </location>
</feature>
<dbReference type="EMBL" id="CP067420">
    <property type="protein sequence ID" value="QQP87478.1"/>
    <property type="molecule type" value="Genomic_DNA"/>
</dbReference>
<dbReference type="Pfam" id="PF13432">
    <property type="entry name" value="TPR_16"/>
    <property type="match status" value="1"/>
</dbReference>
<dbReference type="NCBIfam" id="TIGR02795">
    <property type="entry name" value="tol_pal_ybgF"/>
    <property type="match status" value="1"/>
</dbReference>
<dbReference type="Gene3D" id="1.25.40.10">
    <property type="entry name" value="Tetratricopeptide repeat domain"/>
    <property type="match status" value="1"/>
</dbReference>
<comment type="subcellular location">
    <subcellularLocation>
        <location evidence="1">Periplasm</location>
    </subcellularLocation>
</comment>
<feature type="chain" id="PRO_5044923854" description="Cell division coordinator CpoB" evidence="1">
    <location>
        <begin position="20"/>
        <end position="294"/>
    </location>
</feature>
<evidence type="ECO:0000256" key="2">
    <source>
        <dbReference type="SAM" id="MobiDB-lite"/>
    </source>
</evidence>
<dbReference type="InterPro" id="IPR014162">
    <property type="entry name" value="CpoB_C"/>
</dbReference>
<evidence type="ECO:0000313" key="4">
    <source>
        <dbReference type="Proteomes" id="UP000595197"/>
    </source>
</evidence>
<dbReference type="InterPro" id="IPR011990">
    <property type="entry name" value="TPR-like_helical_dom_sf"/>
</dbReference>
<keyword evidence="4" id="KW-1185">Reference proteome</keyword>
<comment type="similarity">
    <text evidence="1">Belongs to the CpoB family.</text>
</comment>
<dbReference type="Pfam" id="PF13174">
    <property type="entry name" value="TPR_6"/>
    <property type="match status" value="1"/>
</dbReference>
<sequence precursor="true">MLTGLMLTGLMLWSGPAAAQADVNIQNRLNRLENEIQTLNRQVYRGGTAPAGSSAAPAPGGAGVPPSLAADFEVRLSRLESELQTLTGKYEEATFGITQARERLDKLASDLDYRLSEIESKLNAEPAEPQAAAPAAKAQGQTAAAPPKPAPQQPQQQVTAAARLPAGSAQDQYNYAFGLLRAADYANAEAALGQFVKNHPDSPLTGNAQYWLAETYYVRGKYGDAAVAFAEGYQKYPKGSKAADNLLKLGMSLGQLNQKKEACVTFQQLNSEFPDAPATIKRRADQERGRLNCS</sequence>
<keyword evidence="1" id="KW-0131">Cell cycle</keyword>
<dbReference type="InterPro" id="IPR019734">
    <property type="entry name" value="TPR_rpt"/>
</dbReference>
<evidence type="ECO:0000256" key="1">
    <source>
        <dbReference type="HAMAP-Rule" id="MF_02066"/>
    </source>
</evidence>
<keyword evidence="1" id="KW-0732">Signal</keyword>
<dbReference type="Gene3D" id="1.20.5.110">
    <property type="match status" value="1"/>
</dbReference>
<keyword evidence="1" id="KW-0132">Cell division</keyword>
<keyword evidence="1" id="KW-0574">Periplasm</keyword>
<dbReference type="HAMAP" id="MF_02066">
    <property type="entry name" value="CpoB"/>
    <property type="match status" value="1"/>
</dbReference>
<dbReference type="InterPro" id="IPR034706">
    <property type="entry name" value="CpoB"/>
</dbReference>
<comment type="function">
    <text evidence="1">Mediates coordination of peptidoglycan synthesis and outer membrane constriction during cell division.</text>
</comment>
<dbReference type="SUPFAM" id="SSF48452">
    <property type="entry name" value="TPR-like"/>
    <property type="match status" value="1"/>
</dbReference>
<feature type="region of interest" description="Disordered" evidence="2">
    <location>
        <begin position="47"/>
        <end position="66"/>
    </location>
</feature>
<dbReference type="RefSeq" id="WP_201070652.1">
    <property type="nucleotide sequence ID" value="NZ_CP067420.1"/>
</dbReference>
<accession>A0ABX7AZH6</accession>